<evidence type="ECO:0000313" key="10">
    <source>
        <dbReference type="Proteomes" id="UP001056425"/>
    </source>
</evidence>
<evidence type="ECO:0000256" key="7">
    <source>
        <dbReference type="ARBA" id="ARBA00023136"/>
    </source>
</evidence>
<dbReference type="Proteomes" id="UP001056425">
    <property type="component" value="Chromosome"/>
</dbReference>
<proteinExistence type="predicted"/>
<name>A0A9E7MCM9_9EURY</name>
<evidence type="ECO:0000256" key="5">
    <source>
        <dbReference type="ARBA" id="ARBA00022692"/>
    </source>
</evidence>
<dbReference type="InterPro" id="IPR018227">
    <property type="entry name" value="Amino_acid_transport_2"/>
</dbReference>
<dbReference type="GO" id="GO:0005886">
    <property type="term" value="C:plasma membrane"/>
    <property type="evidence" value="ECO:0007669"/>
    <property type="project" value="UniProtKB-SubCell"/>
</dbReference>
<evidence type="ECO:0000256" key="2">
    <source>
        <dbReference type="ARBA" id="ARBA00022448"/>
    </source>
</evidence>
<reference evidence="9 10" key="1">
    <citation type="submission" date="2021-08" db="EMBL/GenBank/DDBJ databases">
        <title>Thermococcus onnuriiensis IOH2.</title>
        <authorList>
            <person name="Park Y.-J."/>
        </authorList>
    </citation>
    <scope>NUCLEOTIDE SEQUENCE [LARGE SCALE GENOMIC DNA]</scope>
    <source>
        <strain evidence="9 10">IOH2</strain>
    </source>
</reference>
<evidence type="ECO:0000256" key="1">
    <source>
        <dbReference type="ARBA" id="ARBA00004429"/>
    </source>
</evidence>
<keyword evidence="4" id="KW-0997">Cell inner membrane</keyword>
<evidence type="ECO:0000256" key="8">
    <source>
        <dbReference type="SAM" id="Phobius"/>
    </source>
</evidence>
<organism evidence="9 10">
    <name type="scientific">Thermococcus argininiproducens</name>
    <dbReference type="NCBI Taxonomy" id="2866384"/>
    <lineage>
        <taxon>Archaea</taxon>
        <taxon>Methanobacteriati</taxon>
        <taxon>Methanobacteriota</taxon>
        <taxon>Thermococci</taxon>
        <taxon>Thermococcales</taxon>
        <taxon>Thermococcaceae</taxon>
        <taxon>Thermococcus</taxon>
    </lineage>
</organism>
<dbReference type="PANTHER" id="PTHR32195">
    <property type="entry name" value="OS07G0662800 PROTEIN"/>
    <property type="match status" value="1"/>
</dbReference>
<dbReference type="PANTHER" id="PTHR32195:SF26">
    <property type="entry name" value="TRYPTOPHAN OR TYROSINE TRANSPORTER PROTEIN"/>
    <property type="match status" value="1"/>
</dbReference>
<keyword evidence="3" id="KW-1003">Cell membrane</keyword>
<sequence>MSRNEALALAIGTQVGAGVLGLPYAARKIGLIPSVALMFLVALTMYITALFVLELSAKNGGKQMSTLAREILGRPGGVLMFVSISLMSYGALLAYVAGGGSVFANLFGISEEMGALVFWAFASFIIYRGLEMSGKSELILSGVLLALFVVVAIMAIPHTKVENAFYVGSEGIVTLFGVAIFAFGCHTIVPDIYKGLGSYEEAKKVLLLAFLVPAIVYSLFVASFLLVFGENTPQIATQALEQLYGRIGMLVGSLIPIFAILTSYIGLGLAQLDNMEEYLKMNRKFAWIITVFPPLILYMVGIRDFVEVLGAAGSTGDLMAFIIMPIVLYITYKLKPAFLRDREAEVS</sequence>
<evidence type="ECO:0000313" key="9">
    <source>
        <dbReference type="EMBL" id="USH00848.1"/>
    </source>
</evidence>
<dbReference type="Pfam" id="PF03222">
    <property type="entry name" value="Trp_Tyr_perm"/>
    <property type="match status" value="1"/>
</dbReference>
<feature type="transmembrane region" description="Helical" evidence="8">
    <location>
        <begin position="31"/>
        <end position="55"/>
    </location>
</feature>
<keyword evidence="6 8" id="KW-1133">Transmembrane helix</keyword>
<evidence type="ECO:0000256" key="4">
    <source>
        <dbReference type="ARBA" id="ARBA00022519"/>
    </source>
</evidence>
<keyword evidence="10" id="KW-1185">Reference proteome</keyword>
<keyword evidence="5 8" id="KW-0812">Transmembrane</keyword>
<feature type="transmembrane region" description="Helical" evidence="8">
    <location>
        <begin position="308"/>
        <end position="332"/>
    </location>
</feature>
<keyword evidence="2" id="KW-0813">Transport</keyword>
<dbReference type="EMBL" id="CP080572">
    <property type="protein sequence ID" value="USH00848.1"/>
    <property type="molecule type" value="Genomic_DNA"/>
</dbReference>
<feature type="transmembrane region" description="Helical" evidence="8">
    <location>
        <begin position="76"/>
        <end position="97"/>
    </location>
</feature>
<evidence type="ECO:0000256" key="3">
    <source>
        <dbReference type="ARBA" id="ARBA00022475"/>
    </source>
</evidence>
<feature type="transmembrane region" description="Helical" evidence="8">
    <location>
        <begin position="138"/>
        <end position="159"/>
    </location>
</feature>
<dbReference type="GO" id="GO:0003333">
    <property type="term" value="P:amino acid transmembrane transport"/>
    <property type="evidence" value="ECO:0007669"/>
    <property type="project" value="InterPro"/>
</dbReference>
<keyword evidence="7 8" id="KW-0472">Membrane</keyword>
<protein>
    <submittedName>
        <fullName evidence="9">GerAB/ArcD/ProY family transporter</fullName>
    </submittedName>
</protein>
<evidence type="ECO:0000256" key="6">
    <source>
        <dbReference type="ARBA" id="ARBA00022989"/>
    </source>
</evidence>
<feature type="transmembrane region" description="Helical" evidence="8">
    <location>
        <begin position="247"/>
        <end position="272"/>
    </location>
</feature>
<dbReference type="KEGG" id="thei:K1720_02585"/>
<comment type="subcellular location">
    <subcellularLocation>
        <location evidence="1">Cell inner membrane</location>
        <topology evidence="1">Multi-pass membrane protein</topology>
    </subcellularLocation>
</comment>
<dbReference type="Gene3D" id="1.20.1740.10">
    <property type="entry name" value="Amino acid/polyamine transporter I"/>
    <property type="match status" value="1"/>
</dbReference>
<dbReference type="AlphaFoldDB" id="A0A9E7MCM9"/>
<feature type="transmembrane region" description="Helical" evidence="8">
    <location>
        <begin position="284"/>
        <end position="302"/>
    </location>
</feature>
<feature type="transmembrane region" description="Helical" evidence="8">
    <location>
        <begin position="103"/>
        <end position="126"/>
    </location>
</feature>
<accession>A0A9E7MCM9</accession>
<feature type="transmembrane region" description="Helical" evidence="8">
    <location>
        <begin position="205"/>
        <end position="227"/>
    </location>
</feature>
<gene>
    <name evidence="9" type="ORF">K1720_02585</name>
</gene>
<feature type="transmembrane region" description="Helical" evidence="8">
    <location>
        <begin position="171"/>
        <end position="193"/>
    </location>
</feature>